<dbReference type="InterPro" id="IPR059112">
    <property type="entry name" value="CysZ/EI24"/>
</dbReference>
<keyword evidence="7" id="KW-1185">Reference proteome</keyword>
<dbReference type="Proteomes" id="UP000477651">
    <property type="component" value="Unassembled WGS sequence"/>
</dbReference>
<keyword evidence="4 5" id="KW-0472">Membrane</keyword>
<evidence type="ECO:0000256" key="3">
    <source>
        <dbReference type="ARBA" id="ARBA00022989"/>
    </source>
</evidence>
<evidence type="ECO:0000256" key="4">
    <source>
        <dbReference type="ARBA" id="ARBA00023136"/>
    </source>
</evidence>
<feature type="transmembrane region" description="Helical" evidence="5">
    <location>
        <begin position="22"/>
        <end position="44"/>
    </location>
</feature>
<dbReference type="Pfam" id="PF07264">
    <property type="entry name" value="EI24"/>
    <property type="match status" value="1"/>
</dbReference>
<accession>A0A6L9Y5T8</accession>
<protein>
    <submittedName>
        <fullName evidence="6">EI24 domain-containing protein</fullName>
    </submittedName>
</protein>
<keyword evidence="2 5" id="KW-0812">Transmembrane</keyword>
<feature type="transmembrane region" description="Helical" evidence="5">
    <location>
        <begin position="204"/>
        <end position="229"/>
    </location>
</feature>
<sequence>MAIPRISTSLAQGLAIQMHPKMLLAILLPFLIAIFSMIILWSFAWTPLSDWLLAQLSGWSWFEQLQNSGGDSFLFMLTSSVNSLLSFISLSAIGVVIGLAAAAIIVTPIAVKYISKAYFPHLAKKGQNANTVSIANAVKVSLIFVFGWLITLPLWFFPLMPIVLPLFWAAYAFSHMSQVDAIVEHATAKERQYILTHYKKEFWGIGFICALLTLIPLMGFVVPVFSIILCTHFGLSALEHYRETVIQSIPPA</sequence>
<reference evidence="6 7" key="1">
    <citation type="submission" date="2020-02" db="EMBL/GenBank/DDBJ databases">
        <title>Pelistega sp. NLN82 were isolated from wild rodents of the Hainan Island.</title>
        <authorList>
            <person name="Niu N."/>
            <person name="Zhou J."/>
        </authorList>
    </citation>
    <scope>NUCLEOTIDE SEQUENCE [LARGE SCALE GENOMIC DNA]</scope>
    <source>
        <strain evidence="6 7">NLN82</strain>
    </source>
</reference>
<keyword evidence="3 5" id="KW-1133">Transmembrane helix</keyword>
<dbReference type="RefSeq" id="WP_163763990.1">
    <property type="nucleotide sequence ID" value="NZ_JAAGYR010000004.1"/>
</dbReference>
<evidence type="ECO:0000256" key="2">
    <source>
        <dbReference type="ARBA" id="ARBA00022692"/>
    </source>
</evidence>
<feature type="transmembrane region" description="Helical" evidence="5">
    <location>
        <begin position="84"/>
        <end position="111"/>
    </location>
</feature>
<dbReference type="EMBL" id="JAAGYR010000004">
    <property type="protein sequence ID" value="NEN75287.1"/>
    <property type="molecule type" value="Genomic_DNA"/>
</dbReference>
<organism evidence="6 7">
    <name type="scientific">Pelistega ratti</name>
    <dbReference type="NCBI Taxonomy" id="2652177"/>
    <lineage>
        <taxon>Bacteria</taxon>
        <taxon>Pseudomonadati</taxon>
        <taxon>Pseudomonadota</taxon>
        <taxon>Betaproteobacteria</taxon>
        <taxon>Burkholderiales</taxon>
        <taxon>Alcaligenaceae</taxon>
        <taxon>Pelistega</taxon>
    </lineage>
</organism>
<evidence type="ECO:0000313" key="7">
    <source>
        <dbReference type="Proteomes" id="UP000477651"/>
    </source>
</evidence>
<gene>
    <name evidence="6" type="ORF">F9B74_02960</name>
</gene>
<evidence type="ECO:0000256" key="5">
    <source>
        <dbReference type="SAM" id="Phobius"/>
    </source>
</evidence>
<dbReference type="AlphaFoldDB" id="A0A6L9Y5T8"/>
<comment type="subcellular location">
    <subcellularLocation>
        <location evidence="1">Membrane</location>
        <topology evidence="1">Multi-pass membrane protein</topology>
    </subcellularLocation>
</comment>
<comment type="caution">
    <text evidence="6">The sequence shown here is derived from an EMBL/GenBank/DDBJ whole genome shotgun (WGS) entry which is preliminary data.</text>
</comment>
<proteinExistence type="predicted"/>
<evidence type="ECO:0000313" key="6">
    <source>
        <dbReference type="EMBL" id="NEN75287.1"/>
    </source>
</evidence>
<name>A0A6L9Y5T8_9BURK</name>
<feature type="transmembrane region" description="Helical" evidence="5">
    <location>
        <begin position="132"/>
        <end position="156"/>
    </location>
</feature>
<evidence type="ECO:0000256" key="1">
    <source>
        <dbReference type="ARBA" id="ARBA00004141"/>
    </source>
</evidence>